<dbReference type="EMBL" id="NZEX01000125">
    <property type="protein sequence ID" value="MAH63962.1"/>
    <property type="molecule type" value="Genomic_DNA"/>
</dbReference>
<comment type="caution">
    <text evidence="1">The sequence shown here is derived from an EMBL/GenBank/DDBJ whole genome shotgun (WGS) entry which is preliminary data.</text>
</comment>
<accession>A0A2D6YLF2</accession>
<organism evidence="1 2">
    <name type="scientific">SAR324 cluster bacterium</name>
    <dbReference type="NCBI Taxonomy" id="2024889"/>
    <lineage>
        <taxon>Bacteria</taxon>
        <taxon>Deltaproteobacteria</taxon>
        <taxon>SAR324 cluster</taxon>
    </lineage>
</organism>
<proteinExistence type="predicted"/>
<protein>
    <submittedName>
        <fullName evidence="1">Uncharacterized protein</fullName>
    </submittedName>
</protein>
<evidence type="ECO:0000313" key="2">
    <source>
        <dbReference type="Proteomes" id="UP000226525"/>
    </source>
</evidence>
<sequence>MRSLQLMNDLPPHHTPNLGVITNRYRDAGAVCVFWLKLKIILGLQQTFHGKFPAEGGNHNLPVGLFLQAIHD</sequence>
<dbReference type="AlphaFoldDB" id="A0A2D6YLF2"/>
<reference evidence="2" key="1">
    <citation type="submission" date="2017-09" db="EMBL/GenBank/DDBJ databases">
        <title>The Reconstruction of 2,631 Draft Metagenome-Assembled Genomes from the Global Oceans.</title>
        <authorList>
            <person name="Tully B.J."/>
            <person name="Graham E.D."/>
            <person name="Heidelberg J.F."/>
        </authorList>
    </citation>
    <scope>NUCLEOTIDE SEQUENCE [LARGE SCALE GENOMIC DNA]</scope>
</reference>
<gene>
    <name evidence="1" type="ORF">CMN54_11060</name>
</gene>
<name>A0A2D6YLF2_9DELT</name>
<dbReference type="Proteomes" id="UP000226525">
    <property type="component" value="Unassembled WGS sequence"/>
</dbReference>
<evidence type="ECO:0000313" key="1">
    <source>
        <dbReference type="EMBL" id="MAH63962.1"/>
    </source>
</evidence>